<evidence type="ECO:0000259" key="1">
    <source>
        <dbReference type="Pfam" id="PF26593"/>
    </source>
</evidence>
<name>A0A2M8KWE9_9BACT</name>
<accession>A0A2M8KWE9</accession>
<protein>
    <recommendedName>
        <fullName evidence="1">TraC-like domain-containing protein</fullName>
    </recommendedName>
</protein>
<proteinExistence type="predicted"/>
<evidence type="ECO:0000313" key="2">
    <source>
        <dbReference type="EMBL" id="PJE64203.1"/>
    </source>
</evidence>
<dbReference type="Pfam" id="PF26593">
    <property type="entry name" value="TraC-like"/>
    <property type="match status" value="1"/>
</dbReference>
<comment type="caution">
    <text evidence="2">The sequence shown here is derived from an EMBL/GenBank/DDBJ whole genome shotgun (WGS) entry which is preliminary data.</text>
</comment>
<organism evidence="2 3">
    <name type="scientific">Candidatus Ryanbacteria bacterium CG10_big_fil_rev_8_21_14_0_10_43_42</name>
    <dbReference type="NCBI Taxonomy" id="1974864"/>
    <lineage>
        <taxon>Bacteria</taxon>
        <taxon>Candidatus Ryaniibacteriota</taxon>
    </lineage>
</organism>
<evidence type="ECO:0000313" key="3">
    <source>
        <dbReference type="Proteomes" id="UP000229098"/>
    </source>
</evidence>
<sequence length="216" mass="24629">MAQSTRPAQDIVSIKEVRDGVLLLKDGSFRVVLIASSINFALKSGEEQDAIVLQYQNFLNSLDFSVEFFIQSRRLNIDPYLDILRERLKHTYHDLMKIQITEYIDFVGSFVDSANIMTKNFYIVVPFTPGGSLKKKEVQSVFSSLFKGGKESKPIEEGAFEEYKTQLYQRVEVVRQGLIRTGVRVVPLNTEELVELFYELYNPGEAEKGKIPETTG</sequence>
<reference evidence="3" key="1">
    <citation type="submission" date="2017-09" db="EMBL/GenBank/DDBJ databases">
        <title>Depth-based differentiation of microbial function through sediment-hosted aquifers and enrichment of novel symbionts in the deep terrestrial subsurface.</title>
        <authorList>
            <person name="Probst A.J."/>
            <person name="Ladd B."/>
            <person name="Jarett J.K."/>
            <person name="Geller-Mcgrath D.E."/>
            <person name="Sieber C.M.K."/>
            <person name="Emerson J.B."/>
            <person name="Anantharaman K."/>
            <person name="Thomas B.C."/>
            <person name="Malmstrom R."/>
            <person name="Stieglmeier M."/>
            <person name="Klingl A."/>
            <person name="Woyke T."/>
            <person name="Ryan C.M."/>
            <person name="Banfield J.F."/>
        </authorList>
    </citation>
    <scope>NUCLEOTIDE SEQUENCE [LARGE SCALE GENOMIC DNA]</scope>
</reference>
<dbReference type="Proteomes" id="UP000229098">
    <property type="component" value="Unassembled WGS sequence"/>
</dbReference>
<gene>
    <name evidence="2" type="ORF">COU90_03840</name>
</gene>
<feature type="domain" description="TraC-like" evidence="1">
    <location>
        <begin position="25"/>
        <end position="202"/>
    </location>
</feature>
<dbReference type="AlphaFoldDB" id="A0A2M8KWE9"/>
<dbReference type="EMBL" id="PFEF01000008">
    <property type="protein sequence ID" value="PJE64203.1"/>
    <property type="molecule type" value="Genomic_DNA"/>
</dbReference>
<dbReference type="InterPro" id="IPR058596">
    <property type="entry name" value="TraC-like_dom"/>
</dbReference>